<evidence type="ECO:0000313" key="3">
    <source>
        <dbReference type="EMBL" id="GAA4186903.1"/>
    </source>
</evidence>
<evidence type="ECO:0000256" key="1">
    <source>
        <dbReference type="SAM" id="Coils"/>
    </source>
</evidence>
<accession>A0ABP8ANJ7</accession>
<feature type="region of interest" description="Disordered" evidence="2">
    <location>
        <begin position="146"/>
        <end position="192"/>
    </location>
</feature>
<evidence type="ECO:0000256" key="2">
    <source>
        <dbReference type="SAM" id="MobiDB-lite"/>
    </source>
</evidence>
<feature type="coiled-coil region" evidence="1">
    <location>
        <begin position="13"/>
        <end position="40"/>
    </location>
</feature>
<protein>
    <recommendedName>
        <fullName evidence="5">Scaffolding protein</fullName>
    </recommendedName>
</protein>
<reference evidence="4" key="1">
    <citation type="journal article" date="2019" name="Int. J. Syst. Evol. Microbiol.">
        <title>The Global Catalogue of Microorganisms (GCM) 10K type strain sequencing project: providing services to taxonomists for standard genome sequencing and annotation.</title>
        <authorList>
            <consortium name="The Broad Institute Genomics Platform"/>
            <consortium name="The Broad Institute Genome Sequencing Center for Infectious Disease"/>
            <person name="Wu L."/>
            <person name="Ma J."/>
        </authorList>
    </citation>
    <scope>NUCLEOTIDE SEQUENCE [LARGE SCALE GENOMIC DNA]</scope>
    <source>
        <strain evidence="4">JCM 17388</strain>
    </source>
</reference>
<gene>
    <name evidence="3" type="ORF">GCM10022252_19590</name>
</gene>
<proteinExistence type="predicted"/>
<dbReference type="Proteomes" id="UP001501251">
    <property type="component" value="Unassembled WGS sequence"/>
</dbReference>
<comment type="caution">
    <text evidence="3">The sequence shown here is derived from an EMBL/GenBank/DDBJ whole genome shotgun (WGS) entry which is preliminary data.</text>
</comment>
<dbReference type="EMBL" id="BAABAQ010000003">
    <property type="protein sequence ID" value="GAA4186903.1"/>
    <property type="molecule type" value="Genomic_DNA"/>
</dbReference>
<sequence>MSTPQSTETPPSVDELLNRIAQLEDSEAKLRTESRKWEERSKTNYAKLMEYERAQTGAPETAKADQDQAIAEAVDNARRALLGEFGPKLATAAFETAAAKAGLDTADLLDVLDVSKFLAEDGSPDSEAISQKVSALASKWSQPEYAQDLGIGPQGSGTAGQLTREALSRMSPREINQAHEDGRLDALMSGEI</sequence>
<name>A0ABP8ANJ7_9ACTN</name>
<dbReference type="RefSeq" id="WP_344917304.1">
    <property type="nucleotide sequence ID" value="NZ_BAABAQ010000003.1"/>
</dbReference>
<organism evidence="3 4">
    <name type="scientific">Streptosporangium oxazolinicum</name>
    <dbReference type="NCBI Taxonomy" id="909287"/>
    <lineage>
        <taxon>Bacteria</taxon>
        <taxon>Bacillati</taxon>
        <taxon>Actinomycetota</taxon>
        <taxon>Actinomycetes</taxon>
        <taxon>Streptosporangiales</taxon>
        <taxon>Streptosporangiaceae</taxon>
        <taxon>Streptosporangium</taxon>
    </lineage>
</organism>
<keyword evidence="1" id="KW-0175">Coiled coil</keyword>
<keyword evidence="4" id="KW-1185">Reference proteome</keyword>
<evidence type="ECO:0000313" key="4">
    <source>
        <dbReference type="Proteomes" id="UP001501251"/>
    </source>
</evidence>
<evidence type="ECO:0008006" key="5">
    <source>
        <dbReference type="Google" id="ProtNLM"/>
    </source>
</evidence>